<evidence type="ECO:0000256" key="3">
    <source>
        <dbReference type="ARBA" id="ARBA00023002"/>
    </source>
</evidence>
<keyword evidence="2" id="KW-0479">Metal-binding</keyword>
<dbReference type="EC" id="1.1.1.262" evidence="5"/>
<dbReference type="InterPro" id="IPR005255">
    <property type="entry name" value="PdxA_fam"/>
</dbReference>
<dbReference type="PANTHER" id="PTHR30004">
    <property type="entry name" value="4-HYDROXYTHREONINE-4-PHOSPHATE DEHYDROGENASE"/>
    <property type="match status" value="1"/>
</dbReference>
<reference evidence="5 6" key="1">
    <citation type="submission" date="2020-02" db="EMBL/GenBank/DDBJ databases">
        <title>Sequencing the genomes of 1000 actinobacteria strains.</title>
        <authorList>
            <person name="Klenk H.-P."/>
        </authorList>
    </citation>
    <scope>NUCLEOTIDE SEQUENCE [LARGE SCALE GENOMIC DNA]</scope>
    <source>
        <strain evidence="5 6">DSM 19609</strain>
    </source>
</reference>
<keyword evidence="3 5" id="KW-0560">Oxidoreductase</keyword>
<evidence type="ECO:0000313" key="6">
    <source>
        <dbReference type="Proteomes" id="UP000749311"/>
    </source>
</evidence>
<dbReference type="GO" id="GO:0050570">
    <property type="term" value="F:4-hydroxythreonine-4-phosphate dehydrogenase activity"/>
    <property type="evidence" value="ECO:0007669"/>
    <property type="project" value="UniProtKB-EC"/>
</dbReference>
<name>A0ABX0SM53_9ACTN</name>
<dbReference type="Proteomes" id="UP000749311">
    <property type="component" value="Unassembled WGS sequence"/>
</dbReference>
<comment type="similarity">
    <text evidence="1">Belongs to the PdxA family. PdxA2 subfamily.</text>
</comment>
<protein>
    <submittedName>
        <fullName evidence="5">4-hydroxythreonine-4-phosphate dehydrogenase</fullName>
        <ecNumber evidence="5">1.1.1.262</ecNumber>
    </submittedName>
</protein>
<comment type="caution">
    <text evidence="5">The sequence shown here is derived from an EMBL/GenBank/DDBJ whole genome shotgun (WGS) entry which is preliminary data.</text>
</comment>
<dbReference type="Gene3D" id="3.40.718.10">
    <property type="entry name" value="Isopropylmalate Dehydrogenase"/>
    <property type="match status" value="1"/>
</dbReference>
<evidence type="ECO:0000256" key="2">
    <source>
        <dbReference type="ARBA" id="ARBA00022723"/>
    </source>
</evidence>
<dbReference type="NCBIfam" id="NF002992">
    <property type="entry name" value="PRK03743.1"/>
    <property type="match status" value="1"/>
</dbReference>
<dbReference type="Pfam" id="PF04166">
    <property type="entry name" value="PdxA"/>
    <property type="match status" value="1"/>
</dbReference>
<proteinExistence type="inferred from homology"/>
<dbReference type="PANTHER" id="PTHR30004:SF6">
    <property type="entry name" value="D-THREONATE 4-PHOSPHATE DEHYDROGENASE"/>
    <property type="match status" value="1"/>
</dbReference>
<keyword evidence="4" id="KW-0520">NAD</keyword>
<evidence type="ECO:0000256" key="4">
    <source>
        <dbReference type="ARBA" id="ARBA00023027"/>
    </source>
</evidence>
<evidence type="ECO:0000313" key="5">
    <source>
        <dbReference type="EMBL" id="NIH58403.1"/>
    </source>
</evidence>
<dbReference type="SUPFAM" id="SSF53659">
    <property type="entry name" value="Isocitrate/Isopropylmalate dehydrogenase-like"/>
    <property type="match status" value="1"/>
</dbReference>
<dbReference type="NCBIfam" id="TIGR00557">
    <property type="entry name" value="pdxA"/>
    <property type="match status" value="1"/>
</dbReference>
<keyword evidence="6" id="KW-1185">Reference proteome</keyword>
<sequence>MTSDARLPITALTLGDPAGIGPEIVLDTLLEPTIYEVSKPFAIGNRKALETAASIAGKQVTIHEISGPEEALFTSGTIDLLDTGVHSDAEIEFGKVQRIAAEQAYSYLVSSIELGLAGRIDAVSTAPINKGALKLADIPYVGHTEIYEKLTGSAHALTMFHVHKLRVFFLSRHVSLRQACDLVTKENVLRFVEDIDTEMRRIGFDNPSIAVAALNPHGGEAGMFGTEEIDALIPAVEEAKAKGINARGPLPADSVFAFGLDGHHDCILSLYHDQGHIACKTLDFEKAVTLTLGLPFMRSSVDHGTAFDIAGKGLANGRSMIEATRVCAEFAQRKIDREAMPR</sequence>
<organism evidence="5 6">
    <name type="scientific">Brooklawnia cerclae</name>
    <dbReference type="NCBI Taxonomy" id="349934"/>
    <lineage>
        <taxon>Bacteria</taxon>
        <taxon>Bacillati</taxon>
        <taxon>Actinomycetota</taxon>
        <taxon>Actinomycetes</taxon>
        <taxon>Propionibacteriales</taxon>
        <taxon>Propionibacteriaceae</taxon>
        <taxon>Brooklawnia</taxon>
    </lineage>
</organism>
<dbReference type="RefSeq" id="WP_167170736.1">
    <property type="nucleotide sequence ID" value="NZ_BAAAOO010000004.1"/>
</dbReference>
<dbReference type="EMBL" id="JAAMOZ010000003">
    <property type="protein sequence ID" value="NIH58403.1"/>
    <property type="molecule type" value="Genomic_DNA"/>
</dbReference>
<accession>A0ABX0SM53</accession>
<gene>
    <name evidence="5" type="ORF">FB473_003098</name>
</gene>
<evidence type="ECO:0000256" key="1">
    <source>
        <dbReference type="ARBA" id="ARBA00009464"/>
    </source>
</evidence>